<comment type="caution">
    <text evidence="2">The sequence shown here is derived from an EMBL/GenBank/DDBJ whole genome shotgun (WGS) entry which is preliminary data.</text>
</comment>
<gene>
    <name evidence="2" type="ORF">NQU54_22860</name>
</gene>
<feature type="transmembrane region" description="Helical" evidence="1">
    <location>
        <begin position="6"/>
        <end position="25"/>
    </location>
</feature>
<evidence type="ECO:0000313" key="2">
    <source>
        <dbReference type="EMBL" id="MCQ8831834.1"/>
    </source>
</evidence>
<dbReference type="EMBL" id="JANIIC010000027">
    <property type="protein sequence ID" value="MCQ8831834.1"/>
    <property type="molecule type" value="Genomic_DNA"/>
</dbReference>
<protein>
    <submittedName>
        <fullName evidence="2">Uncharacterized protein</fullName>
    </submittedName>
</protein>
<accession>A0A9X2LYE2</accession>
<proteinExistence type="predicted"/>
<keyword evidence="1" id="KW-1133">Transmembrane helix</keyword>
<keyword evidence="1" id="KW-0812">Transmembrane</keyword>
<name>A0A9X2LYE2_STRMQ</name>
<dbReference type="RefSeq" id="WP_257632713.1">
    <property type="nucleotide sequence ID" value="NZ_JANIIC010000027.1"/>
</dbReference>
<dbReference type="AlphaFoldDB" id="A0A9X2LYE2"/>
<dbReference type="Proteomes" id="UP001142400">
    <property type="component" value="Unassembled WGS sequence"/>
</dbReference>
<keyword evidence="3" id="KW-1185">Reference proteome</keyword>
<sequence>MSPAVAFALHMAAGILIGWAATWAIRRRHRRAKARARLTRELFLLRHHDPRWARQTLNDIHALPTTQGDR</sequence>
<keyword evidence="1" id="KW-0472">Membrane</keyword>
<organism evidence="2 3">
    <name type="scientific">Streptomyces malaysiensis subsp. samsunensis</name>
    <dbReference type="NCBI Taxonomy" id="459658"/>
    <lineage>
        <taxon>Bacteria</taxon>
        <taxon>Bacillati</taxon>
        <taxon>Actinomycetota</taxon>
        <taxon>Actinomycetes</taxon>
        <taxon>Kitasatosporales</taxon>
        <taxon>Streptomycetaceae</taxon>
        <taxon>Streptomyces</taxon>
        <taxon>Streptomyces violaceusniger group</taxon>
    </lineage>
</organism>
<evidence type="ECO:0000256" key="1">
    <source>
        <dbReference type="SAM" id="Phobius"/>
    </source>
</evidence>
<evidence type="ECO:0000313" key="3">
    <source>
        <dbReference type="Proteomes" id="UP001142400"/>
    </source>
</evidence>
<reference evidence="2" key="1">
    <citation type="submission" date="2022-06" db="EMBL/GenBank/DDBJ databases">
        <title>WGS of actinobacteria.</title>
        <authorList>
            <person name="Thawai C."/>
        </authorList>
    </citation>
    <scope>NUCLEOTIDE SEQUENCE</scope>
    <source>
        <strain evidence="2">DSM 42010</strain>
    </source>
</reference>